<proteinExistence type="predicted"/>
<evidence type="ECO:0000256" key="1">
    <source>
        <dbReference type="SAM" id="Phobius"/>
    </source>
</evidence>
<keyword evidence="1" id="KW-0812">Transmembrane</keyword>
<reference evidence="2" key="1">
    <citation type="journal article" date="2021" name="Proc. Natl. Acad. Sci. U.S.A.">
        <title>A Catalog of Tens of Thousands of Viruses from Human Metagenomes Reveals Hidden Associations with Chronic Diseases.</title>
        <authorList>
            <person name="Tisza M.J."/>
            <person name="Buck C.B."/>
        </authorList>
    </citation>
    <scope>NUCLEOTIDE SEQUENCE</scope>
    <source>
        <strain evidence="2">Ctwwu11</strain>
    </source>
</reference>
<sequence length="52" mass="6264">MTNTILIIIIMILNFTRKNYNNNYIKIFSILLCLIVIVRCIKKLTKFFRKRG</sequence>
<protein>
    <submittedName>
        <fullName evidence="2">Uncharacterized protein</fullName>
    </submittedName>
</protein>
<evidence type="ECO:0000313" key="2">
    <source>
        <dbReference type="EMBL" id="DAD65363.1"/>
    </source>
</evidence>
<dbReference type="EMBL" id="BK014642">
    <property type="protein sequence ID" value="DAD65363.1"/>
    <property type="molecule type" value="Genomic_DNA"/>
</dbReference>
<organism evidence="2">
    <name type="scientific">Myoviridae sp. ctwwu11</name>
    <dbReference type="NCBI Taxonomy" id="2823553"/>
    <lineage>
        <taxon>Viruses</taxon>
        <taxon>Duplodnaviria</taxon>
        <taxon>Heunggongvirae</taxon>
        <taxon>Uroviricota</taxon>
        <taxon>Caudoviricetes</taxon>
    </lineage>
</organism>
<keyword evidence="1" id="KW-1133">Transmembrane helix</keyword>
<accession>A0A8S5L6D4</accession>
<feature type="transmembrane region" description="Helical" evidence="1">
    <location>
        <begin position="24"/>
        <end position="41"/>
    </location>
</feature>
<keyword evidence="1" id="KW-0472">Membrane</keyword>
<name>A0A8S5L6D4_9CAUD</name>